<organism evidence="2 3">
    <name type="scientific">Breznakia pachnodae</name>
    <dbReference type="NCBI Taxonomy" id="265178"/>
    <lineage>
        <taxon>Bacteria</taxon>
        <taxon>Bacillati</taxon>
        <taxon>Bacillota</taxon>
        <taxon>Erysipelotrichia</taxon>
        <taxon>Erysipelotrichales</taxon>
        <taxon>Erysipelotrichaceae</taxon>
        <taxon>Breznakia</taxon>
    </lineage>
</organism>
<dbReference type="PROSITE" id="PS51186">
    <property type="entry name" value="GNAT"/>
    <property type="match status" value="1"/>
</dbReference>
<evidence type="ECO:0000259" key="1">
    <source>
        <dbReference type="PROSITE" id="PS51186"/>
    </source>
</evidence>
<dbReference type="RefSeq" id="WP_307409200.1">
    <property type="nucleotide sequence ID" value="NZ_JAUSUR010000005.1"/>
</dbReference>
<evidence type="ECO:0000313" key="3">
    <source>
        <dbReference type="Proteomes" id="UP001230220"/>
    </source>
</evidence>
<reference evidence="2 3" key="1">
    <citation type="submission" date="2023-07" db="EMBL/GenBank/DDBJ databases">
        <title>Genomic Encyclopedia of Type Strains, Phase IV (KMG-IV): sequencing the most valuable type-strain genomes for metagenomic binning, comparative biology and taxonomic classification.</title>
        <authorList>
            <person name="Goeker M."/>
        </authorList>
    </citation>
    <scope>NUCLEOTIDE SEQUENCE [LARGE SCALE GENOMIC DNA]</scope>
    <source>
        <strain evidence="2 3">DSM 16784</strain>
    </source>
</reference>
<protein>
    <submittedName>
        <fullName evidence="2">GNAT superfamily N-acetyltransferase</fullName>
    </submittedName>
</protein>
<dbReference type="EMBL" id="JAUSUR010000005">
    <property type="protein sequence ID" value="MDQ0361991.1"/>
    <property type="molecule type" value="Genomic_DNA"/>
</dbReference>
<dbReference type="InterPro" id="IPR000182">
    <property type="entry name" value="GNAT_dom"/>
</dbReference>
<sequence length="177" mass="21126">MIIRKATQDEYELSHRLYKRAFPRMERRPWFLFHRNPKTITLYSLLDENKYVGFMIVLEIKDTIYLDYFAIVEDGRGKGYGSKALKLLKEQYKNKTILLELESTKEIAADNYDERVARKKFYKRNGFIDSKLSLIVFGQKVDIMYLGEDIDLKGYIQIFQYAYGKLVTRMMNPKPYL</sequence>
<accession>A0ABU0E595</accession>
<comment type="caution">
    <text evidence="2">The sequence shown here is derived from an EMBL/GenBank/DDBJ whole genome shotgun (WGS) entry which is preliminary data.</text>
</comment>
<dbReference type="CDD" id="cd04301">
    <property type="entry name" value="NAT_SF"/>
    <property type="match status" value="1"/>
</dbReference>
<feature type="domain" description="N-acetyltransferase" evidence="1">
    <location>
        <begin position="1"/>
        <end position="151"/>
    </location>
</feature>
<name>A0ABU0E595_9FIRM</name>
<keyword evidence="3" id="KW-1185">Reference proteome</keyword>
<gene>
    <name evidence="2" type="ORF">J2S15_002744</name>
</gene>
<dbReference type="Gene3D" id="3.40.630.30">
    <property type="match status" value="1"/>
</dbReference>
<evidence type="ECO:0000313" key="2">
    <source>
        <dbReference type="EMBL" id="MDQ0361991.1"/>
    </source>
</evidence>
<proteinExistence type="predicted"/>
<dbReference type="SUPFAM" id="SSF55729">
    <property type="entry name" value="Acyl-CoA N-acyltransferases (Nat)"/>
    <property type="match status" value="1"/>
</dbReference>
<dbReference type="InterPro" id="IPR016181">
    <property type="entry name" value="Acyl_CoA_acyltransferase"/>
</dbReference>
<dbReference type="Proteomes" id="UP001230220">
    <property type="component" value="Unassembled WGS sequence"/>
</dbReference>
<dbReference type="Pfam" id="PF00583">
    <property type="entry name" value="Acetyltransf_1"/>
    <property type="match status" value="1"/>
</dbReference>